<dbReference type="eggNOG" id="ENOG5032ZJK">
    <property type="taxonomic scope" value="Bacteria"/>
</dbReference>
<organism evidence="1 2">
    <name type="scientific">Anaerococcus lactolyticus S7-1-13</name>
    <dbReference type="NCBI Taxonomy" id="1284686"/>
    <lineage>
        <taxon>Bacteria</taxon>
        <taxon>Bacillati</taxon>
        <taxon>Bacillota</taxon>
        <taxon>Tissierellia</taxon>
        <taxon>Tissierellales</taxon>
        <taxon>Peptoniphilaceae</taxon>
        <taxon>Anaerococcus</taxon>
    </lineage>
</organism>
<dbReference type="OrthoDB" id="164329at2"/>
<sequence length="98" mass="11456">MKKSDRSLGLVDFMIDLYYDKHKDEDHERAGLKAYAAKRLALCPHGDDKPFCSSCKIHCYDKNHRTMIKKVMKYAGPRMIFYAPGVALRHLLENIRRN</sequence>
<dbReference type="InterPro" id="IPR020483">
    <property type="entry name" value="Uncharacterised_YgbA"/>
</dbReference>
<accession>A0A095X677</accession>
<name>A0A095X677_9FIRM</name>
<protein>
    <recommendedName>
        <fullName evidence="3">Nitrous oxide-stimulated promoter</fullName>
    </recommendedName>
</protein>
<evidence type="ECO:0000313" key="2">
    <source>
        <dbReference type="Proteomes" id="UP000029579"/>
    </source>
</evidence>
<dbReference type="Proteomes" id="UP000029579">
    <property type="component" value="Unassembled WGS sequence"/>
</dbReference>
<dbReference type="NCBIfam" id="NF007714">
    <property type="entry name" value="PRK10410.1-2"/>
    <property type="match status" value="1"/>
</dbReference>
<dbReference type="RefSeq" id="WP_004829209.1">
    <property type="nucleotide sequence ID" value="NZ_JRMW01000017.1"/>
</dbReference>
<evidence type="ECO:0000313" key="1">
    <source>
        <dbReference type="EMBL" id="KGF05308.1"/>
    </source>
</evidence>
<comment type="caution">
    <text evidence="1">The sequence shown here is derived from an EMBL/GenBank/DDBJ whole genome shotgun (WGS) entry which is preliminary data.</text>
</comment>
<gene>
    <name evidence="1" type="ORF">HMPREF1630_01110</name>
</gene>
<dbReference type="AlphaFoldDB" id="A0A095X677"/>
<reference evidence="1 2" key="1">
    <citation type="submission" date="2014-07" db="EMBL/GenBank/DDBJ databases">
        <authorList>
            <person name="McCorrison J."/>
            <person name="Sanka R."/>
            <person name="Torralba M."/>
            <person name="Gillis M."/>
            <person name="Haft D.H."/>
            <person name="Methe B."/>
            <person name="Sutton G."/>
            <person name="Nelson K.E."/>
        </authorList>
    </citation>
    <scope>NUCLEOTIDE SEQUENCE [LARGE SCALE GENOMIC DNA]</scope>
    <source>
        <strain evidence="1 2">S7-1-13</strain>
    </source>
</reference>
<dbReference type="EMBL" id="JRMW01000017">
    <property type="protein sequence ID" value="KGF05308.1"/>
    <property type="molecule type" value="Genomic_DNA"/>
</dbReference>
<dbReference type="Pfam" id="PF11756">
    <property type="entry name" value="YgbA_NO"/>
    <property type="match status" value="1"/>
</dbReference>
<proteinExistence type="predicted"/>
<evidence type="ECO:0008006" key="3">
    <source>
        <dbReference type="Google" id="ProtNLM"/>
    </source>
</evidence>